<gene>
    <name evidence="1" type="ORF">BKA19_3235</name>
</gene>
<proteinExistence type="predicted"/>
<comment type="caution">
    <text evidence="1">The sequence shown here is derived from an EMBL/GenBank/DDBJ whole genome shotgun (WGS) entry which is preliminary data.</text>
</comment>
<accession>A0A4Q7YAR6</accession>
<organism evidence="1 2">
    <name type="scientific">Blastococcus saxobsidens</name>
    <dbReference type="NCBI Taxonomy" id="138336"/>
    <lineage>
        <taxon>Bacteria</taxon>
        <taxon>Bacillati</taxon>
        <taxon>Actinomycetota</taxon>
        <taxon>Actinomycetes</taxon>
        <taxon>Geodermatophilales</taxon>
        <taxon>Geodermatophilaceae</taxon>
        <taxon>Blastococcus</taxon>
    </lineage>
</organism>
<dbReference type="Proteomes" id="UP000292507">
    <property type="component" value="Unassembled WGS sequence"/>
</dbReference>
<evidence type="ECO:0008006" key="3">
    <source>
        <dbReference type="Google" id="ProtNLM"/>
    </source>
</evidence>
<dbReference type="RefSeq" id="WP_242611209.1">
    <property type="nucleotide sequence ID" value="NZ_POQT01000002.1"/>
</dbReference>
<keyword evidence="2" id="KW-1185">Reference proteome</keyword>
<sequence>MALGPLIGQRPEPLPPDLVDRLRRWVRTCLGLGEEDTVTVTQLTCREAGCAPVETVLAVLTPGAPVHRTIHRPADEVSLADVRSAFATATPVEALRSAP</sequence>
<name>A0A4Q7YAR6_9ACTN</name>
<dbReference type="AlphaFoldDB" id="A0A4Q7YAR6"/>
<protein>
    <recommendedName>
        <fullName evidence="3">Nitrate reductase</fullName>
    </recommendedName>
</protein>
<evidence type="ECO:0000313" key="1">
    <source>
        <dbReference type="EMBL" id="RZU33503.1"/>
    </source>
</evidence>
<dbReference type="EMBL" id="SHKV01000001">
    <property type="protein sequence ID" value="RZU33503.1"/>
    <property type="molecule type" value="Genomic_DNA"/>
</dbReference>
<evidence type="ECO:0000313" key="2">
    <source>
        <dbReference type="Proteomes" id="UP000292507"/>
    </source>
</evidence>
<reference evidence="1 2" key="1">
    <citation type="submission" date="2019-02" db="EMBL/GenBank/DDBJ databases">
        <title>Sequencing the genomes of 1000 actinobacteria strains.</title>
        <authorList>
            <person name="Klenk H.-P."/>
        </authorList>
    </citation>
    <scope>NUCLEOTIDE SEQUENCE [LARGE SCALE GENOMIC DNA]</scope>
    <source>
        <strain evidence="1 2">DSM 44509</strain>
    </source>
</reference>